<evidence type="ECO:0000313" key="7">
    <source>
        <dbReference type="EMBL" id="EHJ49013.1"/>
    </source>
</evidence>
<dbReference type="STRING" id="694327.DFW101_3013"/>
<reference evidence="8" key="1">
    <citation type="journal article" date="2015" name="Genome Announc.">
        <title>High-Quality Draft Genome Sequence of Desulfovibrio carbinoliphilus FW-101-2B, an Organic Acid-Oxidizing Sulfate-Reducing Bacterium Isolated from Uranium(VI)-Contaminated Groundwater.</title>
        <authorList>
            <person name="Ramsay B.D."/>
            <person name="Hwang C."/>
            <person name="Woo H.L."/>
            <person name="Carroll S.L."/>
            <person name="Lucas S."/>
            <person name="Han J."/>
            <person name="Lapidus A.L."/>
            <person name="Cheng J.F."/>
            <person name="Goodwin L.A."/>
            <person name="Pitluck S."/>
            <person name="Peters L."/>
            <person name="Chertkov O."/>
            <person name="Held B."/>
            <person name="Detter J.C."/>
            <person name="Han C.S."/>
            <person name="Tapia R."/>
            <person name="Land M.L."/>
            <person name="Hauser L.J."/>
            <person name="Kyrpides N.C."/>
            <person name="Ivanova N.N."/>
            <person name="Mikhailova N."/>
            <person name="Pagani I."/>
            <person name="Woyke T."/>
            <person name="Arkin A.P."/>
            <person name="Dehal P."/>
            <person name="Chivian D."/>
            <person name="Criddle C.S."/>
            <person name="Wu W."/>
            <person name="Chakraborty R."/>
            <person name="Hazen T.C."/>
            <person name="Fields M.W."/>
        </authorList>
    </citation>
    <scope>NUCLEOTIDE SEQUENCE [LARGE SCALE GENOMIC DNA]</scope>
    <source>
        <strain evidence="8">FW-101-2B</strain>
    </source>
</reference>
<dbReference type="AlphaFoldDB" id="G7Q756"/>
<evidence type="ECO:0000256" key="4">
    <source>
        <dbReference type="ARBA" id="ARBA00022884"/>
    </source>
</evidence>
<dbReference type="PANTHER" id="PTHR22807">
    <property type="entry name" value="NOP2 YEAST -RELATED NOL1/NOP2/FMU SUN DOMAIN-CONTAINING"/>
    <property type="match status" value="1"/>
</dbReference>
<feature type="binding site" evidence="5">
    <location>
        <position position="123"/>
    </location>
    <ligand>
        <name>S-adenosyl-L-methionine</name>
        <dbReference type="ChEBI" id="CHEBI:59789"/>
    </ligand>
</feature>
<keyword evidence="2 5" id="KW-0808">Transferase</keyword>
<feature type="domain" description="SAM-dependent MTase RsmB/NOP-type" evidence="6">
    <location>
        <begin position="8"/>
        <end position="285"/>
    </location>
</feature>
<dbReference type="InterPro" id="IPR029063">
    <property type="entry name" value="SAM-dependent_MTases_sf"/>
</dbReference>
<accession>G7Q756</accession>
<dbReference type="Proteomes" id="UP000004662">
    <property type="component" value="Chromosome"/>
</dbReference>
<dbReference type="RefSeq" id="WP_009182365.1">
    <property type="nucleotide sequence ID" value="NZ_CM001368.1"/>
</dbReference>
<dbReference type="PANTHER" id="PTHR22807:SF30">
    <property type="entry name" value="28S RRNA (CYTOSINE(4447)-C(5))-METHYLTRANSFERASE-RELATED"/>
    <property type="match status" value="1"/>
</dbReference>
<evidence type="ECO:0000256" key="5">
    <source>
        <dbReference type="PROSITE-ProRule" id="PRU01023"/>
    </source>
</evidence>
<keyword evidence="3 5" id="KW-0949">S-adenosyl-L-methionine</keyword>
<dbReference type="GO" id="GO:0003723">
    <property type="term" value="F:RNA binding"/>
    <property type="evidence" value="ECO:0007669"/>
    <property type="project" value="UniProtKB-UniRule"/>
</dbReference>
<dbReference type="InterPro" id="IPR049560">
    <property type="entry name" value="MeTrfase_RsmB-F_NOP2_cat"/>
</dbReference>
<gene>
    <name evidence="7" type="ORF">DFW101_3013</name>
</gene>
<proteinExistence type="inferred from homology"/>
<comment type="similarity">
    <text evidence="5">Belongs to the class I-like SAM-binding methyltransferase superfamily. RsmB/NOP family.</text>
</comment>
<feature type="active site" description="Nucleophile" evidence="5">
    <location>
        <position position="220"/>
    </location>
</feature>
<dbReference type="PROSITE" id="PS51686">
    <property type="entry name" value="SAM_MT_RSMB_NOP"/>
    <property type="match status" value="1"/>
</dbReference>
<dbReference type="SUPFAM" id="SSF53335">
    <property type="entry name" value="S-adenosyl-L-methionine-dependent methyltransferases"/>
    <property type="match status" value="1"/>
</dbReference>
<dbReference type="PRINTS" id="PR02008">
    <property type="entry name" value="RCMTFAMILY"/>
</dbReference>
<evidence type="ECO:0000313" key="8">
    <source>
        <dbReference type="Proteomes" id="UP000004662"/>
    </source>
</evidence>
<keyword evidence="8" id="KW-1185">Reference proteome</keyword>
<dbReference type="Pfam" id="PF01189">
    <property type="entry name" value="Methyltr_RsmB-F"/>
    <property type="match status" value="1"/>
</dbReference>
<dbReference type="Gene3D" id="3.40.50.150">
    <property type="entry name" value="Vaccinia Virus protein VP39"/>
    <property type="match status" value="1"/>
</dbReference>
<feature type="binding site" evidence="5">
    <location>
        <position position="151"/>
    </location>
    <ligand>
        <name>S-adenosyl-L-methionine</name>
        <dbReference type="ChEBI" id="CHEBI:59789"/>
    </ligand>
</feature>
<dbReference type="InterPro" id="IPR001678">
    <property type="entry name" value="MeTrfase_RsmB-F_NOP2_dom"/>
</dbReference>
<dbReference type="OrthoDB" id="9810297at2"/>
<dbReference type="HOGENOM" id="CLU_642097_0_0_7"/>
<evidence type="ECO:0000256" key="1">
    <source>
        <dbReference type="ARBA" id="ARBA00022603"/>
    </source>
</evidence>
<name>G7Q756_9BACT</name>
<evidence type="ECO:0000256" key="3">
    <source>
        <dbReference type="ARBA" id="ARBA00022691"/>
    </source>
</evidence>
<dbReference type="GO" id="GO:0001510">
    <property type="term" value="P:RNA methylation"/>
    <property type="evidence" value="ECO:0007669"/>
    <property type="project" value="InterPro"/>
</dbReference>
<keyword evidence="1 5" id="KW-0489">Methyltransferase</keyword>
<sequence>MASCDVTPAGEAPRTSGRSFRLVCSPSEVPLVEALLGATGHVAEPEPFSPWCRRIVAEPTALGASLAARFGCIHIQDRSSMLPPLLLDPPAGARVLDMCAAPGGKTGFLAQLVGPTGFVLGNEPSPDRLATLRQTLFRESLANAATCSQADLSPHLPEGAFTHILLDPPCSGWGTLDKNPQAAKIWSGEKVAPLIALQRKLLATAANLLAPGGRLLYSTCTTNVAENEDQTRFALESLPLVPVPLAPPAGFVFEAPRRDDVSGVLRVDSAASAAQGFYMAFFEKAGGTPVVREDRELPGAPVPEKALRAAGCDPAGLPAGAVRAFGEKVFFLPAGAAMLPAGFRFQGHALGTYRAGVFRPSARARLLVPPAGPAAGLNEEALCRIEALLAGQSLPAGDLPPRPGLYYRGLPLGFLARKGARLLWSDR</sequence>
<protein>
    <submittedName>
        <fullName evidence="7">Fmu (Sun) domain protein</fullName>
    </submittedName>
</protein>
<dbReference type="eggNOG" id="COG0144">
    <property type="taxonomic scope" value="Bacteria"/>
</dbReference>
<evidence type="ECO:0000256" key="2">
    <source>
        <dbReference type="ARBA" id="ARBA00022679"/>
    </source>
</evidence>
<evidence type="ECO:0000259" key="6">
    <source>
        <dbReference type="PROSITE" id="PS51686"/>
    </source>
</evidence>
<dbReference type="EMBL" id="CM001368">
    <property type="protein sequence ID" value="EHJ49013.1"/>
    <property type="molecule type" value="Genomic_DNA"/>
</dbReference>
<dbReference type="GO" id="GO:0008173">
    <property type="term" value="F:RNA methyltransferase activity"/>
    <property type="evidence" value="ECO:0007669"/>
    <property type="project" value="InterPro"/>
</dbReference>
<organism evidence="7 8">
    <name type="scientific">Solidesulfovibrio carbinoliphilus subsp. oakridgensis</name>
    <dbReference type="NCBI Taxonomy" id="694327"/>
    <lineage>
        <taxon>Bacteria</taxon>
        <taxon>Pseudomonadati</taxon>
        <taxon>Thermodesulfobacteriota</taxon>
        <taxon>Desulfovibrionia</taxon>
        <taxon>Desulfovibrionales</taxon>
        <taxon>Desulfovibrionaceae</taxon>
        <taxon>Solidesulfovibrio</taxon>
    </lineage>
</organism>
<dbReference type="InterPro" id="IPR023267">
    <property type="entry name" value="RCMT"/>
</dbReference>
<feature type="binding site" evidence="5">
    <location>
        <begin position="99"/>
        <end position="105"/>
    </location>
    <ligand>
        <name>S-adenosyl-L-methionine</name>
        <dbReference type="ChEBI" id="CHEBI:59789"/>
    </ligand>
</feature>
<feature type="binding site" evidence="5">
    <location>
        <position position="167"/>
    </location>
    <ligand>
        <name>S-adenosyl-L-methionine</name>
        <dbReference type="ChEBI" id="CHEBI:59789"/>
    </ligand>
</feature>
<keyword evidence="4 5" id="KW-0694">RNA-binding</keyword>